<dbReference type="AlphaFoldDB" id="U1MMU7"/>
<protein>
    <submittedName>
        <fullName evidence="2">Uncharacterized protein</fullName>
    </submittedName>
</protein>
<feature type="compositionally biased region" description="Basic and acidic residues" evidence="1">
    <location>
        <begin position="29"/>
        <end position="49"/>
    </location>
</feature>
<evidence type="ECO:0000313" key="2">
    <source>
        <dbReference type="EMBL" id="ERG91104.1"/>
    </source>
</evidence>
<dbReference type="EMBL" id="KE356560">
    <property type="protein sequence ID" value="ERG91104.1"/>
    <property type="molecule type" value="Genomic_DNA"/>
</dbReference>
<organism evidence="2 3">
    <name type="scientific">Haloquadratum walsbyi J07HQW1</name>
    <dbReference type="NCBI Taxonomy" id="1238424"/>
    <lineage>
        <taxon>Archaea</taxon>
        <taxon>Methanobacteriati</taxon>
        <taxon>Methanobacteriota</taxon>
        <taxon>Stenosarchaea group</taxon>
        <taxon>Halobacteria</taxon>
        <taxon>Halobacteriales</taxon>
        <taxon>Haloferacaceae</taxon>
        <taxon>Haloquadratum</taxon>
    </lineage>
</organism>
<proteinExistence type="predicted"/>
<dbReference type="STRING" id="1238424.J07HQW1_01136"/>
<reference evidence="2 3" key="1">
    <citation type="journal article" date="2013" name="PLoS ONE">
        <title>Assembly-driven community genomics of a hypersaline microbial ecosystem.</title>
        <authorList>
            <person name="Podell S."/>
            <person name="Ugalde J.A."/>
            <person name="Narasingarao P."/>
            <person name="Banfield J.F."/>
            <person name="Heidelberg K.B."/>
            <person name="Allen E.E."/>
        </authorList>
    </citation>
    <scope>NUCLEOTIDE SEQUENCE [LARGE SCALE GENOMIC DNA]</scope>
    <source>
        <strain evidence="3">J07HQW1</strain>
    </source>
</reference>
<sequence>MTDIHHKKAKQAIKKAERNRNKARQKLLQQREKLAERRKENRQQSERTQNRNNDSMNKNPSVYSTVPKQKTNEQNAVRNAHSTVPTAPQYSQIPPSERLFGLRFYQRKQSSDSNDGK</sequence>
<accession>U1MMU7</accession>
<name>U1MMU7_9EURY</name>
<gene>
    <name evidence="2" type="ORF">J07HQW1_01136</name>
</gene>
<evidence type="ECO:0000256" key="1">
    <source>
        <dbReference type="SAM" id="MobiDB-lite"/>
    </source>
</evidence>
<feature type="compositionally biased region" description="Basic residues" evidence="1">
    <location>
        <begin position="1"/>
        <end position="13"/>
    </location>
</feature>
<dbReference type="Proteomes" id="UP000030649">
    <property type="component" value="Unassembled WGS sequence"/>
</dbReference>
<dbReference type="HOGENOM" id="CLU_147792_0_0_2"/>
<evidence type="ECO:0000313" key="3">
    <source>
        <dbReference type="Proteomes" id="UP000030649"/>
    </source>
</evidence>
<feature type="region of interest" description="Disordered" evidence="1">
    <location>
        <begin position="1"/>
        <end position="99"/>
    </location>
</feature>
<feature type="compositionally biased region" description="Polar residues" evidence="1">
    <location>
        <begin position="50"/>
        <end position="94"/>
    </location>
</feature>